<dbReference type="OrthoDB" id="5838775at2759"/>
<evidence type="ECO:0000313" key="3">
    <source>
        <dbReference type="Proteomes" id="UP000270094"/>
    </source>
</evidence>
<dbReference type="EMBL" id="UYYB01100627">
    <property type="protein sequence ID" value="VDM77987.1"/>
    <property type="molecule type" value="Genomic_DNA"/>
</dbReference>
<dbReference type="Proteomes" id="UP000270094">
    <property type="component" value="Unassembled WGS sequence"/>
</dbReference>
<feature type="compositionally biased region" description="Basic and acidic residues" evidence="1">
    <location>
        <begin position="89"/>
        <end position="98"/>
    </location>
</feature>
<reference evidence="2 3" key="1">
    <citation type="submission" date="2018-11" db="EMBL/GenBank/DDBJ databases">
        <authorList>
            <consortium name="Pathogen Informatics"/>
        </authorList>
    </citation>
    <scope>NUCLEOTIDE SEQUENCE [LARGE SCALE GENOMIC DNA]</scope>
</reference>
<gene>
    <name evidence="2" type="ORF">SVUK_LOCUS12985</name>
</gene>
<feature type="compositionally biased region" description="Basic and acidic residues" evidence="1">
    <location>
        <begin position="20"/>
        <end position="58"/>
    </location>
</feature>
<sequence length="112" mass="12600">MSRKVGRKGRGMGVVRKAPSRKEKTENKSPTKVEEHHEEHHEEQHAERREESHVEHHKAAAPPPPAEPAAVIADPQSNVTEIVMDEDLQALHRTKEPDAIPIDAVPSQSRYD</sequence>
<evidence type="ECO:0000313" key="2">
    <source>
        <dbReference type="EMBL" id="VDM77987.1"/>
    </source>
</evidence>
<dbReference type="AlphaFoldDB" id="A0A3P7JP25"/>
<organism evidence="2 3">
    <name type="scientific">Strongylus vulgaris</name>
    <name type="common">Blood worm</name>
    <dbReference type="NCBI Taxonomy" id="40348"/>
    <lineage>
        <taxon>Eukaryota</taxon>
        <taxon>Metazoa</taxon>
        <taxon>Ecdysozoa</taxon>
        <taxon>Nematoda</taxon>
        <taxon>Chromadorea</taxon>
        <taxon>Rhabditida</taxon>
        <taxon>Rhabditina</taxon>
        <taxon>Rhabditomorpha</taxon>
        <taxon>Strongyloidea</taxon>
        <taxon>Strongylidae</taxon>
        <taxon>Strongylus</taxon>
    </lineage>
</organism>
<name>A0A3P7JP25_STRVU</name>
<proteinExistence type="predicted"/>
<feature type="compositionally biased region" description="Basic residues" evidence="1">
    <location>
        <begin position="1"/>
        <end position="10"/>
    </location>
</feature>
<protein>
    <submittedName>
        <fullName evidence="2">Uncharacterized protein</fullName>
    </submittedName>
</protein>
<accession>A0A3P7JP25</accession>
<keyword evidence="3" id="KW-1185">Reference proteome</keyword>
<evidence type="ECO:0000256" key="1">
    <source>
        <dbReference type="SAM" id="MobiDB-lite"/>
    </source>
</evidence>
<feature type="region of interest" description="Disordered" evidence="1">
    <location>
        <begin position="1"/>
        <end position="112"/>
    </location>
</feature>